<dbReference type="Pfam" id="PF12937">
    <property type="entry name" value="F-box-like"/>
    <property type="match status" value="1"/>
</dbReference>
<comment type="caution">
    <text evidence="2">The sequence shown here is derived from an EMBL/GenBank/DDBJ whole genome shotgun (WGS) entry which is preliminary data.</text>
</comment>
<dbReference type="InterPro" id="IPR050796">
    <property type="entry name" value="SCF_F-box_component"/>
</dbReference>
<dbReference type="PROSITE" id="PS50181">
    <property type="entry name" value="FBOX"/>
    <property type="match status" value="1"/>
</dbReference>
<dbReference type="PANTHER" id="PTHR31672">
    <property type="entry name" value="BNACNNG10540D PROTEIN"/>
    <property type="match status" value="1"/>
</dbReference>
<reference evidence="2 3" key="1">
    <citation type="submission" date="2024-06" db="EMBL/GenBank/DDBJ databases">
        <title>A chromosome level genome sequence of Diviner's sage (Salvia divinorum).</title>
        <authorList>
            <person name="Ford S.A."/>
            <person name="Ro D.-K."/>
            <person name="Ness R.W."/>
            <person name="Phillips M.A."/>
        </authorList>
    </citation>
    <scope>NUCLEOTIDE SEQUENCE [LARGE SCALE GENOMIC DNA]</scope>
    <source>
        <strain evidence="2">SAF-2024a</strain>
        <tissue evidence="2">Leaf</tissue>
    </source>
</reference>
<accession>A0ABD1HN74</accession>
<dbReference type="AlphaFoldDB" id="A0ABD1HN74"/>
<evidence type="ECO:0000259" key="1">
    <source>
        <dbReference type="PROSITE" id="PS50181"/>
    </source>
</evidence>
<dbReference type="Proteomes" id="UP001567538">
    <property type="component" value="Unassembled WGS sequence"/>
</dbReference>
<evidence type="ECO:0000313" key="2">
    <source>
        <dbReference type="EMBL" id="KAL1557480.1"/>
    </source>
</evidence>
<dbReference type="SUPFAM" id="SSF81383">
    <property type="entry name" value="F-box domain"/>
    <property type="match status" value="1"/>
</dbReference>
<dbReference type="InterPro" id="IPR001810">
    <property type="entry name" value="F-box_dom"/>
</dbReference>
<dbReference type="Gene3D" id="1.20.1280.50">
    <property type="match status" value="1"/>
</dbReference>
<dbReference type="EMBL" id="JBEAFC010000004">
    <property type="protein sequence ID" value="KAL1557480.1"/>
    <property type="molecule type" value="Genomic_DNA"/>
</dbReference>
<gene>
    <name evidence="2" type="ORF">AAHA92_08051</name>
</gene>
<sequence>MKQDLFRYLPSEIFTDILLRLSLRTIATCKCVCKPWRDLIESDAFLEPHLSKSAPALAISTPATESNWFTIFNLDDEHDLITKFDFPEASTVRGSANGLLLLKNPSVDRRLYVCVGF</sequence>
<feature type="domain" description="F-box" evidence="1">
    <location>
        <begin position="3"/>
        <end position="49"/>
    </location>
</feature>
<protein>
    <submittedName>
        <fullName evidence="2">F-box protein</fullName>
    </submittedName>
</protein>
<proteinExistence type="predicted"/>
<dbReference type="InterPro" id="IPR036047">
    <property type="entry name" value="F-box-like_dom_sf"/>
</dbReference>
<evidence type="ECO:0000313" key="3">
    <source>
        <dbReference type="Proteomes" id="UP001567538"/>
    </source>
</evidence>
<dbReference type="SMART" id="SM00256">
    <property type="entry name" value="FBOX"/>
    <property type="match status" value="1"/>
</dbReference>
<organism evidence="2 3">
    <name type="scientific">Salvia divinorum</name>
    <name type="common">Maria pastora</name>
    <name type="synonym">Diviner's sage</name>
    <dbReference type="NCBI Taxonomy" id="28513"/>
    <lineage>
        <taxon>Eukaryota</taxon>
        <taxon>Viridiplantae</taxon>
        <taxon>Streptophyta</taxon>
        <taxon>Embryophyta</taxon>
        <taxon>Tracheophyta</taxon>
        <taxon>Spermatophyta</taxon>
        <taxon>Magnoliopsida</taxon>
        <taxon>eudicotyledons</taxon>
        <taxon>Gunneridae</taxon>
        <taxon>Pentapetalae</taxon>
        <taxon>asterids</taxon>
        <taxon>lamiids</taxon>
        <taxon>Lamiales</taxon>
        <taxon>Lamiaceae</taxon>
        <taxon>Nepetoideae</taxon>
        <taxon>Mentheae</taxon>
        <taxon>Salviinae</taxon>
        <taxon>Salvia</taxon>
        <taxon>Salvia subgen. Calosphace</taxon>
    </lineage>
</organism>
<name>A0ABD1HN74_SALDI</name>
<dbReference type="PANTHER" id="PTHR31672:SF13">
    <property type="entry name" value="F-BOX PROTEIN CPR30-LIKE"/>
    <property type="match status" value="1"/>
</dbReference>
<keyword evidence="3" id="KW-1185">Reference proteome</keyword>